<keyword evidence="4" id="KW-1185">Reference proteome</keyword>
<evidence type="ECO:0000256" key="2">
    <source>
        <dbReference type="ARBA" id="ARBA00023121"/>
    </source>
</evidence>
<dbReference type="Pfam" id="PF02645">
    <property type="entry name" value="DegV"/>
    <property type="match status" value="1"/>
</dbReference>
<reference evidence="3 4" key="1">
    <citation type="submission" date="2020-08" db="EMBL/GenBank/DDBJ databases">
        <authorList>
            <person name="Liu C."/>
            <person name="Sun Q."/>
        </authorList>
    </citation>
    <scope>NUCLEOTIDE SEQUENCE [LARGE SCALE GENOMIC DNA]</scope>
    <source>
        <strain evidence="3 4">NSJ-61</strain>
    </source>
</reference>
<dbReference type="PANTHER" id="PTHR33434">
    <property type="entry name" value="DEGV DOMAIN-CONTAINING PROTEIN DR_1986-RELATED"/>
    <property type="match status" value="1"/>
</dbReference>
<sequence length="286" mass="31595">MNKQKTAILTDTCCNVPEAYAKKYDMYVIPLKVIYKDREYLDGVDITPEEVYESLSKEIPKSSLPDGEAILSIFDKIKADGYENVIAITLSSGLSGTNNMIHLLSKDYEGLNFFILDTKNISIGGGFHAIQAGRYLEDGMSFENICEKLQNEVYKCKVFFVVETLEYLQKGGRIGLVASLFGNALNLKPIISCNDEGIYYTVAKVRGRKQSISKTIELALKLAGDHKRYNVAIMNGAAKELAADIKKEILPKLPNVDIFIEEQVTPVLGVHTGPGTIGIGVQILED</sequence>
<keyword evidence="2" id="KW-0446">Lipid-binding</keyword>
<dbReference type="PROSITE" id="PS51482">
    <property type="entry name" value="DEGV"/>
    <property type="match status" value="1"/>
</dbReference>
<organism evidence="3 4">
    <name type="scientific">[Eubacterium] hominis</name>
    <dbReference type="NCBI Taxonomy" id="2764325"/>
    <lineage>
        <taxon>Bacteria</taxon>
        <taxon>Bacillati</taxon>
        <taxon>Bacillota</taxon>
        <taxon>Erysipelotrichia</taxon>
        <taxon>Erysipelotrichales</taxon>
        <taxon>Erysipelotrichaceae</taxon>
        <taxon>Amedibacillus</taxon>
    </lineage>
</organism>
<comment type="function">
    <text evidence="1">May bind long-chain fatty acids, such as palmitate, and may play a role in lipid transport or fatty acid metabolism.</text>
</comment>
<evidence type="ECO:0000313" key="4">
    <source>
        <dbReference type="Proteomes" id="UP000515856"/>
    </source>
</evidence>
<dbReference type="PANTHER" id="PTHR33434:SF3">
    <property type="entry name" value="DEGV DOMAIN-CONTAINING PROTEIN YITS"/>
    <property type="match status" value="1"/>
</dbReference>
<dbReference type="InterPro" id="IPR043168">
    <property type="entry name" value="DegV_C"/>
</dbReference>
<accession>A0A7G9GN55</accession>
<dbReference type="InterPro" id="IPR003797">
    <property type="entry name" value="DegV"/>
</dbReference>
<dbReference type="AlphaFoldDB" id="A0A7G9GN55"/>
<gene>
    <name evidence="3" type="ORF">H9Q80_18670</name>
</gene>
<dbReference type="Gene3D" id="3.40.50.10170">
    <property type="match status" value="1"/>
</dbReference>
<dbReference type="EMBL" id="CP060636">
    <property type="protein sequence ID" value="QNM12237.1"/>
    <property type="molecule type" value="Genomic_DNA"/>
</dbReference>
<dbReference type="SUPFAM" id="SSF82549">
    <property type="entry name" value="DAK1/DegV-like"/>
    <property type="match status" value="1"/>
</dbReference>
<proteinExistence type="predicted"/>
<evidence type="ECO:0000313" key="3">
    <source>
        <dbReference type="EMBL" id="QNM12237.1"/>
    </source>
</evidence>
<evidence type="ECO:0000256" key="1">
    <source>
        <dbReference type="ARBA" id="ARBA00003238"/>
    </source>
</evidence>
<dbReference type="NCBIfam" id="TIGR00762">
    <property type="entry name" value="DegV"/>
    <property type="match status" value="1"/>
</dbReference>
<dbReference type="RefSeq" id="WP_117453803.1">
    <property type="nucleotide sequence ID" value="NZ_CP060636.1"/>
</dbReference>
<dbReference type="InterPro" id="IPR050270">
    <property type="entry name" value="DegV_domain_contain"/>
</dbReference>
<protein>
    <submittedName>
        <fullName evidence="3">DegV family protein</fullName>
    </submittedName>
</protein>
<dbReference type="Proteomes" id="UP000515856">
    <property type="component" value="Chromosome"/>
</dbReference>
<name>A0A7G9GN55_9FIRM</name>
<dbReference type="Gene3D" id="3.30.1180.10">
    <property type="match status" value="1"/>
</dbReference>
<dbReference type="GO" id="GO:0008289">
    <property type="term" value="F:lipid binding"/>
    <property type="evidence" value="ECO:0007669"/>
    <property type="project" value="UniProtKB-KW"/>
</dbReference>
<dbReference type="KEGG" id="ehn:H9Q80_18670"/>